<evidence type="ECO:0000256" key="14">
    <source>
        <dbReference type="ARBA" id="ARBA00023098"/>
    </source>
</evidence>
<protein>
    <recommendedName>
        <fullName evidence="7">Phosphatidate cytidylyltransferase</fullName>
        <ecNumber evidence="6">2.7.7.41</ecNumber>
    </recommendedName>
    <alternativeName>
        <fullName evidence="20">CDP-DAG synthase</fullName>
    </alternativeName>
    <alternativeName>
        <fullName evidence="22">CDP-DG synthase</fullName>
    </alternativeName>
    <alternativeName>
        <fullName evidence="18">CDP-diacylglycerol synthase</fullName>
    </alternativeName>
    <alternativeName>
        <fullName evidence="21">CDP-diglyceride pyrophosphorylase</fullName>
    </alternativeName>
    <alternativeName>
        <fullName evidence="23">CDP-diglyceride synthase</fullName>
    </alternativeName>
    <alternativeName>
        <fullName evidence="19">CTP:phosphatidate cytidylyltransferase</fullName>
    </alternativeName>
</protein>
<evidence type="ECO:0000313" key="26">
    <source>
        <dbReference type="Proteomes" id="UP000293568"/>
    </source>
</evidence>
<reference evidence="25 26" key="1">
    <citation type="submission" date="2019-01" db="EMBL/GenBank/DDBJ databases">
        <title>Genome sequencing of strain FW100M-2.</title>
        <authorList>
            <person name="Heo J."/>
            <person name="Kim S.-J."/>
            <person name="Kim J.-S."/>
            <person name="Hong S.-B."/>
            <person name="Kwon S.-W."/>
        </authorList>
    </citation>
    <scope>NUCLEOTIDE SEQUENCE [LARGE SCALE GENOMIC DNA]</scope>
    <source>
        <strain evidence="25 26">FW100M-2</strain>
    </source>
</reference>
<dbReference type="Pfam" id="PF01148">
    <property type="entry name" value="CTP_transf_1"/>
    <property type="match status" value="1"/>
</dbReference>
<evidence type="ECO:0000256" key="13">
    <source>
        <dbReference type="ARBA" id="ARBA00022989"/>
    </source>
</evidence>
<evidence type="ECO:0000256" key="17">
    <source>
        <dbReference type="ARBA" id="ARBA00023264"/>
    </source>
</evidence>
<keyword evidence="8" id="KW-1003">Cell membrane</keyword>
<dbReference type="GO" id="GO:0005886">
    <property type="term" value="C:plasma membrane"/>
    <property type="evidence" value="ECO:0007669"/>
    <property type="project" value="UniProtKB-SubCell"/>
</dbReference>
<evidence type="ECO:0000256" key="20">
    <source>
        <dbReference type="ARBA" id="ARBA00032253"/>
    </source>
</evidence>
<evidence type="ECO:0000256" key="23">
    <source>
        <dbReference type="ARBA" id="ARBA00033406"/>
    </source>
</evidence>
<evidence type="ECO:0000256" key="9">
    <source>
        <dbReference type="ARBA" id="ARBA00022516"/>
    </source>
</evidence>
<comment type="catalytic activity">
    <reaction evidence="1">
        <text>a 1,2-diacyl-sn-glycero-3-phosphate + CTP + H(+) = a CDP-1,2-diacyl-sn-glycerol + diphosphate</text>
        <dbReference type="Rhea" id="RHEA:16229"/>
        <dbReference type="ChEBI" id="CHEBI:15378"/>
        <dbReference type="ChEBI" id="CHEBI:33019"/>
        <dbReference type="ChEBI" id="CHEBI:37563"/>
        <dbReference type="ChEBI" id="CHEBI:58332"/>
        <dbReference type="ChEBI" id="CHEBI:58608"/>
        <dbReference type="EC" id="2.7.7.41"/>
    </reaction>
</comment>
<dbReference type="GO" id="GO:0016024">
    <property type="term" value="P:CDP-diacylglycerol biosynthetic process"/>
    <property type="evidence" value="ECO:0007669"/>
    <property type="project" value="TreeGrafter"/>
</dbReference>
<evidence type="ECO:0000256" key="16">
    <source>
        <dbReference type="ARBA" id="ARBA00023209"/>
    </source>
</evidence>
<evidence type="ECO:0000256" key="3">
    <source>
        <dbReference type="ARBA" id="ARBA00005119"/>
    </source>
</evidence>
<evidence type="ECO:0000256" key="6">
    <source>
        <dbReference type="ARBA" id="ARBA00012487"/>
    </source>
</evidence>
<name>A0A4P6ESR8_9BACL</name>
<gene>
    <name evidence="25" type="ORF">ET464_03760</name>
</gene>
<keyword evidence="13 24" id="KW-1133">Transmembrane helix</keyword>
<dbReference type="EC" id="2.7.7.41" evidence="6"/>
<keyword evidence="11 24" id="KW-0812">Transmembrane</keyword>
<keyword evidence="17" id="KW-1208">Phospholipid metabolism</keyword>
<proteinExistence type="inferred from homology"/>
<keyword evidence="26" id="KW-1185">Reference proteome</keyword>
<feature type="transmembrane region" description="Helical" evidence="24">
    <location>
        <begin position="203"/>
        <end position="223"/>
    </location>
</feature>
<evidence type="ECO:0000256" key="8">
    <source>
        <dbReference type="ARBA" id="ARBA00022475"/>
    </source>
</evidence>
<evidence type="ECO:0000256" key="15">
    <source>
        <dbReference type="ARBA" id="ARBA00023136"/>
    </source>
</evidence>
<keyword evidence="15 24" id="KW-0472">Membrane</keyword>
<comment type="similarity">
    <text evidence="5">Belongs to the CDS family.</text>
</comment>
<feature type="transmembrane region" description="Helical" evidence="24">
    <location>
        <begin position="51"/>
        <end position="71"/>
    </location>
</feature>
<evidence type="ECO:0000256" key="12">
    <source>
        <dbReference type="ARBA" id="ARBA00022695"/>
    </source>
</evidence>
<evidence type="ECO:0000256" key="18">
    <source>
        <dbReference type="ARBA" id="ARBA00029893"/>
    </source>
</evidence>
<evidence type="ECO:0000256" key="11">
    <source>
        <dbReference type="ARBA" id="ARBA00022692"/>
    </source>
</evidence>
<evidence type="ECO:0000313" key="25">
    <source>
        <dbReference type="EMBL" id="QAY65626.1"/>
    </source>
</evidence>
<evidence type="ECO:0000256" key="4">
    <source>
        <dbReference type="ARBA" id="ARBA00005189"/>
    </source>
</evidence>
<evidence type="ECO:0000256" key="5">
    <source>
        <dbReference type="ARBA" id="ARBA00010185"/>
    </source>
</evidence>
<comment type="pathway">
    <text evidence="4">Lipid metabolism.</text>
</comment>
<evidence type="ECO:0000256" key="10">
    <source>
        <dbReference type="ARBA" id="ARBA00022679"/>
    </source>
</evidence>
<evidence type="ECO:0000256" key="21">
    <source>
        <dbReference type="ARBA" id="ARBA00032396"/>
    </source>
</evidence>
<dbReference type="PANTHER" id="PTHR46382">
    <property type="entry name" value="PHOSPHATIDATE CYTIDYLYLTRANSFERASE"/>
    <property type="match status" value="1"/>
</dbReference>
<accession>A0A4P6ESR8</accession>
<keyword evidence="9" id="KW-0444">Lipid biosynthesis</keyword>
<comment type="subcellular location">
    <subcellularLocation>
        <location evidence="2">Cell membrane</location>
        <topology evidence="2">Multi-pass membrane protein</topology>
    </subcellularLocation>
</comment>
<evidence type="ECO:0000256" key="24">
    <source>
        <dbReference type="SAM" id="Phobius"/>
    </source>
</evidence>
<dbReference type="EMBL" id="CP035492">
    <property type="protein sequence ID" value="QAY65626.1"/>
    <property type="molecule type" value="Genomic_DNA"/>
</dbReference>
<dbReference type="RefSeq" id="WP_129438369.1">
    <property type="nucleotide sequence ID" value="NZ_CP035492.1"/>
</dbReference>
<feature type="transmembrane region" description="Helical" evidence="24">
    <location>
        <begin position="77"/>
        <end position="95"/>
    </location>
</feature>
<evidence type="ECO:0000256" key="2">
    <source>
        <dbReference type="ARBA" id="ARBA00004651"/>
    </source>
</evidence>
<evidence type="ECO:0000256" key="22">
    <source>
        <dbReference type="ARBA" id="ARBA00032743"/>
    </source>
</evidence>
<dbReference type="OrthoDB" id="9799199at2"/>
<feature type="transmembrane region" description="Helical" evidence="24">
    <location>
        <begin position="12"/>
        <end position="39"/>
    </location>
</feature>
<keyword evidence="16" id="KW-0594">Phospholipid biosynthesis</keyword>
<dbReference type="PANTHER" id="PTHR46382:SF1">
    <property type="entry name" value="PHOSPHATIDATE CYTIDYLYLTRANSFERASE"/>
    <property type="match status" value="1"/>
</dbReference>
<keyword evidence="10 25" id="KW-0808">Transferase</keyword>
<comment type="pathway">
    <text evidence="3">Phospholipid metabolism; CDP-diacylglycerol biosynthesis; CDP-diacylglycerol from sn-glycerol 3-phosphate: step 3/3.</text>
</comment>
<evidence type="ECO:0000256" key="1">
    <source>
        <dbReference type="ARBA" id="ARBA00001698"/>
    </source>
</evidence>
<evidence type="ECO:0000256" key="19">
    <source>
        <dbReference type="ARBA" id="ARBA00031825"/>
    </source>
</evidence>
<evidence type="ECO:0000256" key="7">
    <source>
        <dbReference type="ARBA" id="ARBA00019373"/>
    </source>
</evidence>
<keyword evidence="14" id="KW-0443">Lipid metabolism</keyword>
<feature type="transmembrane region" description="Helical" evidence="24">
    <location>
        <begin position="132"/>
        <end position="154"/>
    </location>
</feature>
<dbReference type="GO" id="GO:0004605">
    <property type="term" value="F:phosphatidate cytidylyltransferase activity"/>
    <property type="evidence" value="ECO:0007669"/>
    <property type="project" value="UniProtKB-EC"/>
</dbReference>
<feature type="transmembrane region" description="Helical" evidence="24">
    <location>
        <begin position="175"/>
        <end position="197"/>
    </location>
</feature>
<organism evidence="25 26">
    <name type="scientific">Paenibacillus protaetiae</name>
    <dbReference type="NCBI Taxonomy" id="2509456"/>
    <lineage>
        <taxon>Bacteria</taxon>
        <taxon>Bacillati</taxon>
        <taxon>Bacillota</taxon>
        <taxon>Bacilli</taxon>
        <taxon>Bacillales</taxon>
        <taxon>Paenibacillaceae</taxon>
        <taxon>Paenibacillus</taxon>
    </lineage>
</organism>
<sequence>MKQRIITGLSAAVVFVAVAIAGGWLYTALVIFLAIVGFAEFVKMNGEKWSSAISIIGYAGMIAFLLPWSAWGMEPPSSMAVVWLLMLVLLALTVVTKNKKTIDSAALMLLGALYVGHGFNAMIQVRDINEHGFFWTFLCFGCIWASDVGAYFAGRAFGKHKLWPSISPNKTIEGAIGGVVLSLIIATLCKLLFPAWIGLHTAWLIAVIAAVAGQFGDLIQSAYKRVRDIKDTGNILPGHGGILDRCDSWLIVFPLLLISDLLPN</sequence>
<dbReference type="AlphaFoldDB" id="A0A4P6ESR8"/>
<dbReference type="KEGG" id="pprt:ET464_03760"/>
<dbReference type="Proteomes" id="UP000293568">
    <property type="component" value="Chromosome"/>
</dbReference>
<keyword evidence="12 25" id="KW-0548">Nucleotidyltransferase</keyword>